<comment type="caution">
    <text evidence="1">The sequence shown here is derived from an EMBL/GenBank/DDBJ whole genome shotgun (WGS) entry which is preliminary data.</text>
</comment>
<keyword evidence="2" id="KW-1185">Reference proteome</keyword>
<evidence type="ECO:0000313" key="2">
    <source>
        <dbReference type="Proteomes" id="UP001190700"/>
    </source>
</evidence>
<dbReference type="Proteomes" id="UP001190700">
    <property type="component" value="Unassembled WGS sequence"/>
</dbReference>
<organism evidence="1 2">
    <name type="scientific">Cymbomonas tetramitiformis</name>
    <dbReference type="NCBI Taxonomy" id="36881"/>
    <lineage>
        <taxon>Eukaryota</taxon>
        <taxon>Viridiplantae</taxon>
        <taxon>Chlorophyta</taxon>
        <taxon>Pyramimonadophyceae</taxon>
        <taxon>Pyramimonadales</taxon>
        <taxon>Pyramimonadaceae</taxon>
        <taxon>Cymbomonas</taxon>
    </lineage>
</organism>
<sequence length="87" mass="10015">MKSNADNTNKPRHLQRPRTVRRHLRICRQDSPAVVGLLCTGLARHLQRSRTVRRSSRRVDGPGARRHKKYSNWNIRVPCATISAFSS</sequence>
<gene>
    <name evidence="1" type="ORF">CYMTET_54366</name>
</gene>
<dbReference type="AlphaFoldDB" id="A0AAE0BGI1"/>
<reference evidence="1 2" key="1">
    <citation type="journal article" date="2015" name="Genome Biol. Evol.">
        <title>Comparative Genomics of a Bacterivorous Green Alga Reveals Evolutionary Causalities and Consequences of Phago-Mixotrophic Mode of Nutrition.</title>
        <authorList>
            <person name="Burns J.A."/>
            <person name="Paasch A."/>
            <person name="Narechania A."/>
            <person name="Kim E."/>
        </authorList>
    </citation>
    <scope>NUCLEOTIDE SEQUENCE [LARGE SCALE GENOMIC DNA]</scope>
    <source>
        <strain evidence="1 2">PLY_AMNH</strain>
    </source>
</reference>
<protein>
    <submittedName>
        <fullName evidence="1">Uncharacterized protein</fullName>
    </submittedName>
</protein>
<proteinExistence type="predicted"/>
<dbReference type="EMBL" id="LGRX02035290">
    <property type="protein sequence ID" value="KAK3235430.1"/>
    <property type="molecule type" value="Genomic_DNA"/>
</dbReference>
<evidence type="ECO:0000313" key="1">
    <source>
        <dbReference type="EMBL" id="KAK3235430.1"/>
    </source>
</evidence>
<name>A0AAE0BGI1_9CHLO</name>
<accession>A0AAE0BGI1</accession>